<protein>
    <submittedName>
        <fullName evidence="2">Uncharacterized protein</fullName>
    </submittedName>
</protein>
<comment type="caution">
    <text evidence="2">The sequence shown here is derived from an EMBL/GenBank/DDBJ whole genome shotgun (WGS) entry which is preliminary data.</text>
</comment>
<organism evidence="2 3">
    <name type="scientific">Tanacetum coccineum</name>
    <dbReference type="NCBI Taxonomy" id="301880"/>
    <lineage>
        <taxon>Eukaryota</taxon>
        <taxon>Viridiplantae</taxon>
        <taxon>Streptophyta</taxon>
        <taxon>Embryophyta</taxon>
        <taxon>Tracheophyta</taxon>
        <taxon>Spermatophyta</taxon>
        <taxon>Magnoliopsida</taxon>
        <taxon>eudicotyledons</taxon>
        <taxon>Gunneridae</taxon>
        <taxon>Pentapetalae</taxon>
        <taxon>asterids</taxon>
        <taxon>campanulids</taxon>
        <taxon>Asterales</taxon>
        <taxon>Asteraceae</taxon>
        <taxon>Asteroideae</taxon>
        <taxon>Anthemideae</taxon>
        <taxon>Anthemidinae</taxon>
        <taxon>Tanacetum</taxon>
    </lineage>
</organism>
<dbReference type="EMBL" id="BQNB010011337">
    <property type="protein sequence ID" value="GJS89252.1"/>
    <property type="molecule type" value="Genomic_DNA"/>
</dbReference>
<reference evidence="2" key="2">
    <citation type="submission" date="2022-01" db="EMBL/GenBank/DDBJ databases">
        <authorList>
            <person name="Yamashiro T."/>
            <person name="Shiraishi A."/>
            <person name="Satake H."/>
            <person name="Nakayama K."/>
        </authorList>
    </citation>
    <scope>NUCLEOTIDE SEQUENCE</scope>
</reference>
<accession>A0ABQ4ZHF5</accession>
<proteinExistence type="predicted"/>
<dbReference type="Proteomes" id="UP001151760">
    <property type="component" value="Unassembled WGS sequence"/>
</dbReference>
<keyword evidence="3" id="KW-1185">Reference proteome</keyword>
<feature type="compositionally biased region" description="Basic and acidic residues" evidence="1">
    <location>
        <begin position="23"/>
        <end position="33"/>
    </location>
</feature>
<feature type="region of interest" description="Disordered" evidence="1">
    <location>
        <begin position="13"/>
        <end position="33"/>
    </location>
</feature>
<reference evidence="2" key="1">
    <citation type="journal article" date="2022" name="Int. J. Mol. Sci.">
        <title>Draft Genome of Tanacetum Coccineum: Genomic Comparison of Closely Related Tanacetum-Family Plants.</title>
        <authorList>
            <person name="Yamashiro T."/>
            <person name="Shiraishi A."/>
            <person name="Nakayama K."/>
            <person name="Satake H."/>
        </authorList>
    </citation>
    <scope>NUCLEOTIDE SEQUENCE</scope>
</reference>
<sequence length="207" mass="23278">MLDYRIQQLFNSSSEGSDISNDEENKAEENKANAEVVEKQARNIQTSLTMSSSKLKTQSMHQHPHHQPHKLKFKCVRPLARKTVQEKLGMLCWLKEHKDGQTTVAENNNLHTPLPLLLTPTPTLTPMPTKTSIPALPDFSSVFQINQRVSNLKKGLSELKQADQSAQLLITIKSQIPAMVAAHLGIRIGDYIQKALRSYIAEFEKEA</sequence>
<evidence type="ECO:0000313" key="2">
    <source>
        <dbReference type="EMBL" id="GJS89252.1"/>
    </source>
</evidence>
<gene>
    <name evidence="2" type="ORF">Tco_0771888</name>
</gene>
<name>A0ABQ4ZHF5_9ASTR</name>
<evidence type="ECO:0000256" key="1">
    <source>
        <dbReference type="SAM" id="MobiDB-lite"/>
    </source>
</evidence>
<evidence type="ECO:0000313" key="3">
    <source>
        <dbReference type="Proteomes" id="UP001151760"/>
    </source>
</evidence>